<reference evidence="1 2" key="1">
    <citation type="journal article" date="2019" name="Nat. Ecol. Evol.">
        <title>Megaphylogeny resolves global patterns of mushroom evolution.</title>
        <authorList>
            <person name="Varga T."/>
            <person name="Krizsan K."/>
            <person name="Foldi C."/>
            <person name="Dima B."/>
            <person name="Sanchez-Garcia M."/>
            <person name="Sanchez-Ramirez S."/>
            <person name="Szollosi G.J."/>
            <person name="Szarkandi J.G."/>
            <person name="Papp V."/>
            <person name="Albert L."/>
            <person name="Andreopoulos W."/>
            <person name="Angelini C."/>
            <person name="Antonin V."/>
            <person name="Barry K.W."/>
            <person name="Bougher N.L."/>
            <person name="Buchanan P."/>
            <person name="Buyck B."/>
            <person name="Bense V."/>
            <person name="Catcheside P."/>
            <person name="Chovatia M."/>
            <person name="Cooper J."/>
            <person name="Damon W."/>
            <person name="Desjardin D."/>
            <person name="Finy P."/>
            <person name="Geml J."/>
            <person name="Haridas S."/>
            <person name="Hughes K."/>
            <person name="Justo A."/>
            <person name="Karasinski D."/>
            <person name="Kautmanova I."/>
            <person name="Kiss B."/>
            <person name="Kocsube S."/>
            <person name="Kotiranta H."/>
            <person name="LaButti K.M."/>
            <person name="Lechner B.E."/>
            <person name="Liimatainen K."/>
            <person name="Lipzen A."/>
            <person name="Lukacs Z."/>
            <person name="Mihaltcheva S."/>
            <person name="Morgado L.N."/>
            <person name="Niskanen T."/>
            <person name="Noordeloos M.E."/>
            <person name="Ohm R.A."/>
            <person name="Ortiz-Santana B."/>
            <person name="Ovrebo C."/>
            <person name="Racz N."/>
            <person name="Riley R."/>
            <person name="Savchenko A."/>
            <person name="Shiryaev A."/>
            <person name="Soop K."/>
            <person name="Spirin V."/>
            <person name="Szebenyi C."/>
            <person name="Tomsovsky M."/>
            <person name="Tulloss R.E."/>
            <person name="Uehling J."/>
            <person name="Grigoriev I.V."/>
            <person name="Vagvolgyi C."/>
            <person name="Papp T."/>
            <person name="Martin F.M."/>
            <person name="Miettinen O."/>
            <person name="Hibbett D.S."/>
            <person name="Nagy L.G."/>
        </authorList>
    </citation>
    <scope>NUCLEOTIDE SEQUENCE [LARGE SCALE GENOMIC DNA]</scope>
    <source>
        <strain evidence="1 2">NL-1719</strain>
    </source>
</reference>
<sequence length="234" mass="26343">MKEAVMIAQGNQASESRGGNVDDIGNQGGDGIINSVPSYISLMFFNFANDLASLINFIDILPLPQIRTVYLSGGSFEDQGPALINYFDDHGGTEQLTVTTSIVPTFTNTLYKQIQALRKVTGHEGDEVDAEHLDDVSVSRCRGVLSFHQLTTLTYDGEWVDEIQFHRQYYSILREWLMWRRLAGLGLKTLTFREVCIPPESYLRTLYDDVVDEFVRVGGKEMKDESMALPFLTL</sequence>
<dbReference type="Proteomes" id="UP000308600">
    <property type="component" value="Unassembled WGS sequence"/>
</dbReference>
<name>A0ACD3A4J6_9AGAR</name>
<protein>
    <submittedName>
        <fullName evidence="1">Uncharacterized protein</fullName>
    </submittedName>
</protein>
<organism evidence="1 2">
    <name type="scientific">Pluteus cervinus</name>
    <dbReference type="NCBI Taxonomy" id="181527"/>
    <lineage>
        <taxon>Eukaryota</taxon>
        <taxon>Fungi</taxon>
        <taxon>Dikarya</taxon>
        <taxon>Basidiomycota</taxon>
        <taxon>Agaricomycotina</taxon>
        <taxon>Agaricomycetes</taxon>
        <taxon>Agaricomycetidae</taxon>
        <taxon>Agaricales</taxon>
        <taxon>Pluteineae</taxon>
        <taxon>Pluteaceae</taxon>
        <taxon>Pluteus</taxon>
    </lineage>
</organism>
<evidence type="ECO:0000313" key="1">
    <source>
        <dbReference type="EMBL" id="TFK60788.1"/>
    </source>
</evidence>
<proteinExistence type="predicted"/>
<dbReference type="EMBL" id="ML208732">
    <property type="protein sequence ID" value="TFK60788.1"/>
    <property type="molecule type" value="Genomic_DNA"/>
</dbReference>
<evidence type="ECO:0000313" key="2">
    <source>
        <dbReference type="Proteomes" id="UP000308600"/>
    </source>
</evidence>
<gene>
    <name evidence="1" type="ORF">BDN72DRAFT_965521</name>
</gene>
<keyword evidence="2" id="KW-1185">Reference proteome</keyword>
<accession>A0ACD3A4J6</accession>